<reference evidence="2" key="3">
    <citation type="submission" date="2025-09" db="UniProtKB">
        <authorList>
            <consortium name="Ensembl"/>
        </authorList>
    </citation>
    <scope>IDENTIFICATION</scope>
</reference>
<sequence length="86" mass="10022">MIAKKNGMKQLAPPSTSRFHVDTASYQITSPIFVFGRGFLFLSYFILLAFLQPLFNLRTFIRYLPTPLQPITLAFTFRYVLAFFVY</sequence>
<dbReference type="Ensembl" id="ENSCINT00000034844.1">
    <property type="protein sequence ID" value="ENSCINP00000033010.1"/>
    <property type="gene ID" value="ENSCING00000022930.1"/>
</dbReference>
<reference evidence="2" key="2">
    <citation type="submission" date="2025-08" db="UniProtKB">
        <authorList>
            <consortium name="Ensembl"/>
        </authorList>
    </citation>
    <scope>IDENTIFICATION</scope>
</reference>
<evidence type="ECO:0000313" key="2">
    <source>
        <dbReference type="Ensembl" id="ENSCINP00000033010.1"/>
    </source>
</evidence>
<name>H2XTM6_CIOIN</name>
<evidence type="ECO:0000256" key="1">
    <source>
        <dbReference type="SAM" id="Phobius"/>
    </source>
</evidence>
<keyword evidence="1" id="KW-1133">Transmembrane helix</keyword>
<keyword evidence="1" id="KW-0472">Membrane</keyword>
<dbReference type="HOGENOM" id="CLU_2497209_0_0_1"/>
<dbReference type="Proteomes" id="UP000008144">
    <property type="component" value="Unassembled WGS sequence"/>
</dbReference>
<dbReference type="InParanoid" id="H2XTM6"/>
<reference evidence="3" key="1">
    <citation type="journal article" date="2002" name="Science">
        <title>The draft genome of Ciona intestinalis: insights into chordate and vertebrate origins.</title>
        <authorList>
            <person name="Dehal P."/>
            <person name="Satou Y."/>
            <person name="Campbell R.K."/>
            <person name="Chapman J."/>
            <person name="Degnan B."/>
            <person name="De Tomaso A."/>
            <person name="Davidson B."/>
            <person name="Di Gregorio A."/>
            <person name="Gelpke M."/>
            <person name="Goodstein D.M."/>
            <person name="Harafuji N."/>
            <person name="Hastings K.E."/>
            <person name="Ho I."/>
            <person name="Hotta K."/>
            <person name="Huang W."/>
            <person name="Kawashima T."/>
            <person name="Lemaire P."/>
            <person name="Martinez D."/>
            <person name="Meinertzhagen I.A."/>
            <person name="Necula S."/>
            <person name="Nonaka M."/>
            <person name="Putnam N."/>
            <person name="Rash S."/>
            <person name="Saiga H."/>
            <person name="Satake M."/>
            <person name="Terry A."/>
            <person name="Yamada L."/>
            <person name="Wang H.G."/>
            <person name="Awazu S."/>
            <person name="Azumi K."/>
            <person name="Boore J."/>
            <person name="Branno M."/>
            <person name="Chin-Bow S."/>
            <person name="DeSantis R."/>
            <person name="Doyle S."/>
            <person name="Francino P."/>
            <person name="Keys D.N."/>
            <person name="Haga S."/>
            <person name="Hayashi H."/>
            <person name="Hino K."/>
            <person name="Imai K.S."/>
            <person name="Inaba K."/>
            <person name="Kano S."/>
            <person name="Kobayashi K."/>
            <person name="Kobayashi M."/>
            <person name="Lee B.I."/>
            <person name="Makabe K.W."/>
            <person name="Manohar C."/>
            <person name="Matassi G."/>
            <person name="Medina M."/>
            <person name="Mochizuki Y."/>
            <person name="Mount S."/>
            <person name="Morishita T."/>
            <person name="Miura S."/>
            <person name="Nakayama A."/>
            <person name="Nishizaka S."/>
            <person name="Nomoto H."/>
            <person name="Ohta F."/>
            <person name="Oishi K."/>
            <person name="Rigoutsos I."/>
            <person name="Sano M."/>
            <person name="Sasaki A."/>
            <person name="Sasakura Y."/>
            <person name="Shoguchi E."/>
            <person name="Shin-i T."/>
            <person name="Spagnuolo A."/>
            <person name="Stainier D."/>
            <person name="Suzuki M.M."/>
            <person name="Tassy O."/>
            <person name="Takatori N."/>
            <person name="Tokuoka M."/>
            <person name="Yagi K."/>
            <person name="Yoshizaki F."/>
            <person name="Wada S."/>
            <person name="Zhang C."/>
            <person name="Hyatt P.D."/>
            <person name="Larimer F."/>
            <person name="Detter C."/>
            <person name="Doggett N."/>
            <person name="Glavina T."/>
            <person name="Hawkins T."/>
            <person name="Richardson P."/>
            <person name="Lucas S."/>
            <person name="Kohara Y."/>
            <person name="Levine M."/>
            <person name="Satoh N."/>
            <person name="Rokhsar D.S."/>
        </authorList>
    </citation>
    <scope>NUCLEOTIDE SEQUENCE [LARGE SCALE GENOMIC DNA]</scope>
</reference>
<keyword evidence="1" id="KW-0812">Transmembrane</keyword>
<keyword evidence="3" id="KW-1185">Reference proteome</keyword>
<accession>H2XTM6</accession>
<proteinExistence type="predicted"/>
<protein>
    <submittedName>
        <fullName evidence="2">Uncharacterized protein</fullName>
    </submittedName>
</protein>
<organism evidence="2 3">
    <name type="scientific">Ciona intestinalis</name>
    <name type="common">Transparent sea squirt</name>
    <name type="synonym">Ascidia intestinalis</name>
    <dbReference type="NCBI Taxonomy" id="7719"/>
    <lineage>
        <taxon>Eukaryota</taxon>
        <taxon>Metazoa</taxon>
        <taxon>Chordata</taxon>
        <taxon>Tunicata</taxon>
        <taxon>Ascidiacea</taxon>
        <taxon>Phlebobranchia</taxon>
        <taxon>Cionidae</taxon>
        <taxon>Ciona</taxon>
    </lineage>
</organism>
<evidence type="ECO:0000313" key="3">
    <source>
        <dbReference type="Proteomes" id="UP000008144"/>
    </source>
</evidence>
<feature type="transmembrane region" description="Helical" evidence="1">
    <location>
        <begin position="34"/>
        <end position="55"/>
    </location>
</feature>
<dbReference type="AlphaFoldDB" id="H2XTM6"/>
<feature type="transmembrane region" description="Helical" evidence="1">
    <location>
        <begin position="67"/>
        <end position="85"/>
    </location>
</feature>